<keyword evidence="2" id="KW-0067">ATP-binding</keyword>
<organism evidence="2 3">
    <name type="scientific">Flavobacterium sediminilitoris</name>
    <dbReference type="NCBI Taxonomy" id="2024526"/>
    <lineage>
        <taxon>Bacteria</taxon>
        <taxon>Pseudomonadati</taxon>
        <taxon>Bacteroidota</taxon>
        <taxon>Flavobacteriia</taxon>
        <taxon>Flavobacteriales</taxon>
        <taxon>Flavobacteriaceae</taxon>
        <taxon>Flavobacterium</taxon>
    </lineage>
</organism>
<dbReference type="GO" id="GO:0005524">
    <property type="term" value="F:ATP binding"/>
    <property type="evidence" value="ECO:0007669"/>
    <property type="project" value="UniProtKB-KW"/>
</dbReference>
<accession>A0ABY4HK49</accession>
<gene>
    <name evidence="2" type="ORF">LXD69_12980</name>
</gene>
<dbReference type="InterPro" id="IPR027417">
    <property type="entry name" value="P-loop_NTPase"/>
</dbReference>
<dbReference type="InterPro" id="IPR051396">
    <property type="entry name" value="Bact_Antivir_Def_Nuclease"/>
</dbReference>
<dbReference type="Pfam" id="PF13304">
    <property type="entry name" value="AAA_21"/>
    <property type="match status" value="1"/>
</dbReference>
<evidence type="ECO:0000313" key="2">
    <source>
        <dbReference type="EMBL" id="UOX32948.1"/>
    </source>
</evidence>
<reference evidence="2" key="2">
    <citation type="submission" date="2022-04" db="EMBL/GenBank/DDBJ databases">
        <title>Complete Genome Sequence of Flavobacterium sediminilitoris YSM-43, Isolated from a Tidal Sediment.</title>
        <authorList>
            <person name="Lee P.A."/>
        </authorList>
    </citation>
    <scope>NUCLEOTIDE SEQUENCE</scope>
    <source>
        <strain evidence="2">YSM-43</strain>
    </source>
</reference>
<dbReference type="RefSeq" id="WP_246915721.1">
    <property type="nucleotide sequence ID" value="NZ_CP090145.1"/>
</dbReference>
<dbReference type="PANTHER" id="PTHR43581:SF4">
    <property type="entry name" value="ATP_GTP PHOSPHATASE"/>
    <property type="match status" value="1"/>
</dbReference>
<dbReference type="InterPro" id="IPR003959">
    <property type="entry name" value="ATPase_AAA_core"/>
</dbReference>
<proteinExistence type="predicted"/>
<evidence type="ECO:0000313" key="3">
    <source>
        <dbReference type="Proteomes" id="UP000830454"/>
    </source>
</evidence>
<feature type="domain" description="ATPase AAA-type core" evidence="1">
    <location>
        <begin position="350"/>
        <end position="417"/>
    </location>
</feature>
<name>A0ABY4HK49_9FLAO</name>
<reference evidence="2" key="1">
    <citation type="submission" date="2021-12" db="EMBL/GenBank/DDBJ databases">
        <authorList>
            <person name="Cha I.-T."/>
            <person name="Lee K.-E."/>
            <person name="Park S.-J."/>
        </authorList>
    </citation>
    <scope>NUCLEOTIDE SEQUENCE</scope>
    <source>
        <strain evidence="2">YSM-43</strain>
    </source>
</reference>
<dbReference type="SUPFAM" id="SSF52540">
    <property type="entry name" value="P-loop containing nucleoside triphosphate hydrolases"/>
    <property type="match status" value="1"/>
</dbReference>
<evidence type="ECO:0000259" key="1">
    <source>
        <dbReference type="Pfam" id="PF13304"/>
    </source>
</evidence>
<keyword evidence="2" id="KW-0547">Nucleotide-binding</keyword>
<protein>
    <submittedName>
        <fullName evidence="2">ATP-binding protein</fullName>
    </submittedName>
</protein>
<dbReference type="PANTHER" id="PTHR43581">
    <property type="entry name" value="ATP/GTP PHOSPHATASE"/>
    <property type="match status" value="1"/>
</dbReference>
<dbReference type="Gene3D" id="3.40.50.300">
    <property type="entry name" value="P-loop containing nucleotide triphosphate hydrolases"/>
    <property type="match status" value="1"/>
</dbReference>
<dbReference type="Proteomes" id="UP000830454">
    <property type="component" value="Chromosome"/>
</dbReference>
<dbReference type="EMBL" id="CP090145">
    <property type="protein sequence ID" value="UOX32948.1"/>
    <property type="molecule type" value="Genomic_DNA"/>
</dbReference>
<keyword evidence="3" id="KW-1185">Reference proteome</keyword>
<sequence>MKFYVRAYREQIKEDLLYPCFILVSNNWDDYGFKTTFQLQYYHSRNERFIIEEVKIMDLNLEEKEGFTLLNSPFENLEDNFASLGTGIKYYEQLKKLKKEYEIDVLKVLDSLNDLACMPGLYGNFEDSSALKHSLLREREAKTALQLGSSIISGEGKKYTIEFTFTTTLKDALNPHIVNFKFDKRKKIPLRTFAIIGKNGTGKTVFLSNLANSLNYSRTKDFTNTFNSRKNIKLKEHEIGYFNNQIGPPFGKIIALSYSMFDTFRRPKPSKRFSYVYCGLRNQNDEIDKMELFKRHIASLKVINNDYLKREAWVSTLSKFVNLEDLGYDYDKWIYTIKNIDEIEKSNSINLSSGHSIIIYTLTELIANISTNALILFDEPENHLHPNAISNLINSINDLMSDFDSFAIISTHSPIVIQQIPSKNVYVFERDENISYTRPLDIESFGENLTTISEHIFETNEIKDGFKTVLKDLTKKYSLEEIIQMFDNKLSLNAKIYLSSLFNKNQ</sequence>